<organism evidence="10 11">
    <name type="scientific">Sphagnum jensenii</name>
    <dbReference type="NCBI Taxonomy" id="128206"/>
    <lineage>
        <taxon>Eukaryota</taxon>
        <taxon>Viridiplantae</taxon>
        <taxon>Streptophyta</taxon>
        <taxon>Embryophyta</taxon>
        <taxon>Bryophyta</taxon>
        <taxon>Sphagnophytina</taxon>
        <taxon>Sphagnopsida</taxon>
        <taxon>Sphagnales</taxon>
        <taxon>Sphagnaceae</taxon>
        <taxon>Sphagnum</taxon>
    </lineage>
</organism>
<evidence type="ECO:0000256" key="5">
    <source>
        <dbReference type="ARBA" id="ARBA00023054"/>
    </source>
</evidence>
<keyword evidence="6 9" id="KW-0472">Membrane</keyword>
<evidence type="ECO:0008006" key="12">
    <source>
        <dbReference type="Google" id="ProtNLM"/>
    </source>
</evidence>
<reference evidence="10" key="1">
    <citation type="submission" date="2024-03" db="EMBL/GenBank/DDBJ databases">
        <authorList>
            <consortium name="ELIXIR-Norway"/>
            <consortium name="Elixir Norway"/>
        </authorList>
    </citation>
    <scope>NUCLEOTIDE SEQUENCE</scope>
</reference>
<accession>A0ABP1BBG7</accession>
<evidence type="ECO:0000256" key="4">
    <source>
        <dbReference type="ARBA" id="ARBA00023034"/>
    </source>
</evidence>
<evidence type="ECO:0000256" key="9">
    <source>
        <dbReference type="SAM" id="Phobius"/>
    </source>
</evidence>
<feature type="coiled-coil region" evidence="7">
    <location>
        <begin position="583"/>
        <end position="617"/>
    </location>
</feature>
<dbReference type="Pfam" id="PF09787">
    <property type="entry name" value="Golgin_A5"/>
    <property type="match status" value="1"/>
</dbReference>
<name>A0ABP1BBG7_9BRYO</name>
<evidence type="ECO:0000256" key="7">
    <source>
        <dbReference type="SAM" id="Coils"/>
    </source>
</evidence>
<dbReference type="EMBL" id="OZ023704">
    <property type="protein sequence ID" value="CAK9872622.1"/>
    <property type="molecule type" value="Genomic_DNA"/>
</dbReference>
<feature type="transmembrane region" description="Helical" evidence="9">
    <location>
        <begin position="666"/>
        <end position="686"/>
    </location>
</feature>
<evidence type="ECO:0000313" key="10">
    <source>
        <dbReference type="EMBL" id="CAK9872622.1"/>
    </source>
</evidence>
<keyword evidence="5 7" id="KW-0175">Coiled coil</keyword>
<evidence type="ECO:0000256" key="3">
    <source>
        <dbReference type="ARBA" id="ARBA00022989"/>
    </source>
</evidence>
<sequence length="716" mass="80083">MASWLRAAEELFEVVDRKAKQAVIRLPEELPFLPQNTATPFQENGASGGVSQSDHHSNLLSALERADVRNSSLEGKTASGDDVKDLVPQAVESLEFVANAETEETEKQMATPGSDREREAHILQGAEASAAADGDASLKYISLSPHEVDSKHHSPSSEGELAESCGSSNDENDTKQSSVDLLSDQVVSDERVESVECKFRAEENGIVVVDLLTVEKPHVEKPVVPVGPNVDSHGAETEKSTVATVKVLEQQQLPSPVDEKMPLEMPKVEDQLNEARGLLTVAVSSGPSKEARLARVCAGLSSRLQEYKSENLQLEELLQFEREERKSFDARMRQLQQELAAAKESAAAVEAGMVAALASKNAEIDSLSSSVESFKRQASMAEGKLAALQTTVEAMSKNRDMTETRMIQALRNELASAEHRVEEERMAHSATRHAAVERETELEQRMAESNSALMRMQKIVDERNQRVTDMEHKLAMLEVECATLNQELQESQARQRREQKRPNEEAVQTAQVQVWREEAERARQLQREADSKLSAMEAKMQKLRVELASVKREADLGSLQAQSELEKRFRELTELLYTKQTQLEVMSSEKAAAMLQLEQARRLQAKAEAERQRNVRNMSSFEDENELKSFEYAIFDFSVYLLIQRAAKFLDSSAVTAGRFLWRRPLARLIAVLYLVFIHIFLMYVLHRLQEQADRPSSREELEAAKAAGLLLHGRP</sequence>
<feature type="coiled-coil region" evidence="7">
    <location>
        <begin position="297"/>
        <end position="377"/>
    </location>
</feature>
<feature type="coiled-coil region" evidence="7">
    <location>
        <begin position="460"/>
        <end position="553"/>
    </location>
</feature>
<dbReference type="Proteomes" id="UP001497522">
    <property type="component" value="Chromosome 3"/>
</dbReference>
<evidence type="ECO:0000256" key="2">
    <source>
        <dbReference type="ARBA" id="ARBA00022692"/>
    </source>
</evidence>
<keyword evidence="3 9" id="KW-1133">Transmembrane helix</keyword>
<feature type="region of interest" description="Disordered" evidence="8">
    <location>
        <begin position="96"/>
        <end position="117"/>
    </location>
</feature>
<dbReference type="InterPro" id="IPR019177">
    <property type="entry name" value="Golgin_subfamily_A_member_5"/>
</dbReference>
<evidence type="ECO:0000256" key="8">
    <source>
        <dbReference type="SAM" id="MobiDB-lite"/>
    </source>
</evidence>
<keyword evidence="11" id="KW-1185">Reference proteome</keyword>
<dbReference type="Gene3D" id="1.10.287.1490">
    <property type="match status" value="1"/>
</dbReference>
<gene>
    <name evidence="10" type="ORF">CSSPJE1EN2_LOCUS15192</name>
</gene>
<proteinExistence type="predicted"/>
<feature type="compositionally biased region" description="Low complexity" evidence="8">
    <location>
        <begin position="176"/>
        <end position="186"/>
    </location>
</feature>
<evidence type="ECO:0000256" key="6">
    <source>
        <dbReference type="ARBA" id="ARBA00023136"/>
    </source>
</evidence>
<feature type="compositionally biased region" description="Polar residues" evidence="8">
    <location>
        <begin position="34"/>
        <end position="52"/>
    </location>
</feature>
<feature type="region of interest" description="Disordered" evidence="8">
    <location>
        <begin position="34"/>
        <end position="56"/>
    </location>
</feature>
<protein>
    <recommendedName>
        <fullName evidence="12">Golgin-84</fullName>
    </recommendedName>
</protein>
<dbReference type="PANTHER" id="PTHR13815:SF7">
    <property type="entry name" value="GOLGIN SUBFAMILY A MEMBER 5"/>
    <property type="match status" value="1"/>
</dbReference>
<comment type="subcellular location">
    <subcellularLocation>
        <location evidence="1">Golgi apparatus membrane</location>
        <topology evidence="1">Single-pass membrane protein</topology>
    </subcellularLocation>
</comment>
<keyword evidence="2 9" id="KW-0812">Transmembrane</keyword>
<evidence type="ECO:0000313" key="11">
    <source>
        <dbReference type="Proteomes" id="UP001497522"/>
    </source>
</evidence>
<feature type="region of interest" description="Disordered" evidence="8">
    <location>
        <begin position="146"/>
        <end position="186"/>
    </location>
</feature>
<keyword evidence="4" id="KW-0333">Golgi apparatus</keyword>
<dbReference type="PANTHER" id="PTHR13815">
    <property type="entry name" value="GOLGIN-84"/>
    <property type="match status" value="1"/>
</dbReference>
<evidence type="ECO:0000256" key="1">
    <source>
        <dbReference type="ARBA" id="ARBA00004194"/>
    </source>
</evidence>